<dbReference type="Proteomes" id="UP000314294">
    <property type="component" value="Unassembled WGS sequence"/>
</dbReference>
<evidence type="ECO:0000313" key="3">
    <source>
        <dbReference type="Proteomes" id="UP000314294"/>
    </source>
</evidence>
<keyword evidence="3" id="KW-1185">Reference proteome</keyword>
<dbReference type="AlphaFoldDB" id="A0A4Z2J4R7"/>
<evidence type="ECO:0000256" key="1">
    <source>
        <dbReference type="SAM" id="MobiDB-lite"/>
    </source>
</evidence>
<gene>
    <name evidence="2" type="ORF">EYF80_004986</name>
</gene>
<dbReference type="EMBL" id="SRLO01000024">
    <property type="protein sequence ID" value="TNN84941.1"/>
    <property type="molecule type" value="Genomic_DNA"/>
</dbReference>
<sequence length="76" mass="8630">MPLIPDRYYIPVGAAFCSSEALRYREPRCEPVLPVRRHTYSHGSGAKPGCRSRHSAKHRSQSLDSRGANYITMINR</sequence>
<accession>A0A4Z2J4R7</accession>
<reference evidence="2 3" key="1">
    <citation type="submission" date="2019-03" db="EMBL/GenBank/DDBJ databases">
        <title>First draft genome of Liparis tanakae, snailfish: a comprehensive survey of snailfish specific genes.</title>
        <authorList>
            <person name="Kim W."/>
            <person name="Song I."/>
            <person name="Jeong J.-H."/>
            <person name="Kim D."/>
            <person name="Kim S."/>
            <person name="Ryu S."/>
            <person name="Song J.Y."/>
            <person name="Lee S.K."/>
        </authorList>
    </citation>
    <scope>NUCLEOTIDE SEQUENCE [LARGE SCALE GENOMIC DNA]</scope>
    <source>
        <tissue evidence="2">Muscle</tissue>
    </source>
</reference>
<name>A0A4Z2J4R7_9TELE</name>
<proteinExistence type="predicted"/>
<feature type="compositionally biased region" description="Basic residues" evidence="1">
    <location>
        <begin position="50"/>
        <end position="60"/>
    </location>
</feature>
<evidence type="ECO:0000313" key="2">
    <source>
        <dbReference type="EMBL" id="TNN84941.1"/>
    </source>
</evidence>
<comment type="caution">
    <text evidence="2">The sequence shown here is derived from an EMBL/GenBank/DDBJ whole genome shotgun (WGS) entry which is preliminary data.</text>
</comment>
<organism evidence="2 3">
    <name type="scientific">Liparis tanakae</name>
    <name type="common">Tanaka's snailfish</name>
    <dbReference type="NCBI Taxonomy" id="230148"/>
    <lineage>
        <taxon>Eukaryota</taxon>
        <taxon>Metazoa</taxon>
        <taxon>Chordata</taxon>
        <taxon>Craniata</taxon>
        <taxon>Vertebrata</taxon>
        <taxon>Euteleostomi</taxon>
        <taxon>Actinopterygii</taxon>
        <taxon>Neopterygii</taxon>
        <taxon>Teleostei</taxon>
        <taxon>Neoteleostei</taxon>
        <taxon>Acanthomorphata</taxon>
        <taxon>Eupercaria</taxon>
        <taxon>Perciformes</taxon>
        <taxon>Cottioidei</taxon>
        <taxon>Cottales</taxon>
        <taxon>Liparidae</taxon>
        <taxon>Liparis</taxon>
    </lineage>
</organism>
<feature type="region of interest" description="Disordered" evidence="1">
    <location>
        <begin position="40"/>
        <end position="68"/>
    </location>
</feature>
<protein>
    <submittedName>
        <fullName evidence="2">Uncharacterized protein</fullName>
    </submittedName>
</protein>